<feature type="transmembrane region" description="Helical" evidence="1">
    <location>
        <begin position="7"/>
        <end position="29"/>
    </location>
</feature>
<evidence type="ECO:0008006" key="4">
    <source>
        <dbReference type="Google" id="ProtNLM"/>
    </source>
</evidence>
<dbReference type="RefSeq" id="WP_200750681.1">
    <property type="nucleotide sequence ID" value="NZ_JAEOAH010000070.1"/>
</dbReference>
<dbReference type="Proteomes" id="UP000618943">
    <property type="component" value="Unassembled WGS sequence"/>
</dbReference>
<accession>A0ABS1HDC4</accession>
<keyword evidence="1" id="KW-0812">Transmembrane</keyword>
<comment type="caution">
    <text evidence="2">The sequence shown here is derived from an EMBL/GenBank/DDBJ whole genome shotgun (WGS) entry which is preliminary data.</text>
</comment>
<feature type="transmembrane region" description="Helical" evidence="1">
    <location>
        <begin position="100"/>
        <end position="119"/>
    </location>
</feature>
<feature type="transmembrane region" description="Helical" evidence="1">
    <location>
        <begin position="35"/>
        <end position="54"/>
    </location>
</feature>
<keyword evidence="3" id="KW-1185">Reference proteome</keyword>
<keyword evidence="1" id="KW-1133">Transmembrane helix</keyword>
<reference evidence="2 3" key="1">
    <citation type="submission" date="2020-12" db="EMBL/GenBank/DDBJ databases">
        <title>YIM B01967 draft genome.</title>
        <authorList>
            <person name="Yan X."/>
        </authorList>
    </citation>
    <scope>NUCLEOTIDE SEQUENCE [LARGE SCALE GENOMIC DNA]</scope>
    <source>
        <strain evidence="2 3">YIM B01967</strain>
    </source>
</reference>
<name>A0ABS1HDC4_9BACL</name>
<gene>
    <name evidence="2" type="ORF">JFL43_21870</name>
</gene>
<evidence type="ECO:0000313" key="2">
    <source>
        <dbReference type="EMBL" id="MBK3497410.1"/>
    </source>
</evidence>
<feature type="transmembrane region" description="Helical" evidence="1">
    <location>
        <begin position="75"/>
        <end position="94"/>
    </location>
</feature>
<evidence type="ECO:0000313" key="3">
    <source>
        <dbReference type="Proteomes" id="UP000618943"/>
    </source>
</evidence>
<sequence>MEINKDMAAFFAIRACVSFFLALGYYVSIKGNIDYIQFFLTSFLLFTPFVLDYYPRECETENEMRVRKFGIRIPSVAIAITICIGILNGNIEFWTSNPHILIKICANIGALLIVFLTFLDYNDYNRRSDLAVKLKKDAASHIEQNKSEEVEQRFKRIQADKKNGIKELAIKSESKKGQKKKSKGA</sequence>
<evidence type="ECO:0000256" key="1">
    <source>
        <dbReference type="SAM" id="Phobius"/>
    </source>
</evidence>
<proteinExistence type="predicted"/>
<dbReference type="EMBL" id="JAEOAH010000070">
    <property type="protein sequence ID" value="MBK3497410.1"/>
    <property type="molecule type" value="Genomic_DNA"/>
</dbReference>
<organism evidence="2 3">
    <name type="scientific">Viridibacillus soli</name>
    <dbReference type="NCBI Taxonomy" id="2798301"/>
    <lineage>
        <taxon>Bacteria</taxon>
        <taxon>Bacillati</taxon>
        <taxon>Bacillota</taxon>
        <taxon>Bacilli</taxon>
        <taxon>Bacillales</taxon>
        <taxon>Caryophanaceae</taxon>
        <taxon>Viridibacillus</taxon>
    </lineage>
</organism>
<keyword evidence="1" id="KW-0472">Membrane</keyword>
<protein>
    <recommendedName>
        <fullName evidence="4">DUF1616 domain-containing protein</fullName>
    </recommendedName>
</protein>